<gene>
    <name evidence="5" type="ORF">U27_00202</name>
</gene>
<dbReference type="SUPFAM" id="SSF52540">
    <property type="entry name" value="P-loop containing nucleoside triphosphate hydrolases"/>
    <property type="match status" value="1"/>
</dbReference>
<dbReference type="GO" id="GO:0005524">
    <property type="term" value="F:ATP binding"/>
    <property type="evidence" value="ECO:0007669"/>
    <property type="project" value="UniProtKB-KW"/>
</dbReference>
<dbReference type="Proteomes" id="UP000030661">
    <property type="component" value="Unassembled WGS sequence"/>
</dbReference>
<dbReference type="SMART" id="SM00382">
    <property type="entry name" value="AAA"/>
    <property type="match status" value="1"/>
</dbReference>
<reference evidence="5" key="1">
    <citation type="journal article" date="2015" name="PeerJ">
        <title>First genomic representation of candidate bacterial phylum KSB3 points to enhanced environmental sensing as a trigger of wastewater bulking.</title>
        <authorList>
            <person name="Sekiguchi Y."/>
            <person name="Ohashi A."/>
            <person name="Parks D.H."/>
            <person name="Yamauchi T."/>
            <person name="Tyson G.W."/>
            <person name="Hugenholtz P."/>
        </authorList>
    </citation>
    <scope>NUCLEOTIDE SEQUENCE [LARGE SCALE GENOMIC DNA]</scope>
</reference>
<dbReference type="PANTHER" id="PTHR43038:SF3">
    <property type="entry name" value="ABC TRANSPORTER G FAMILY MEMBER 20 ISOFORM X1"/>
    <property type="match status" value="1"/>
</dbReference>
<dbReference type="CDD" id="cd03230">
    <property type="entry name" value="ABC_DR_subfamily_A"/>
    <property type="match status" value="1"/>
</dbReference>
<sequence length="310" mass="34804">MKNKMDKITIKMTDLTKTFGDTTAVDHLNLGVQEGELFGLVGPDGAGKTTTMRMLTAIMRPTSGDAVVAGHSILHAGEQIKENIGYMSQRFGLYEDLTVIENIHFYADLFLVPKPERPQRIERLLGFSNLTPFKNRRAGRLSGGMKQKLGLACALIHTPKILFLDEPTNGVDPVSRRDFWKILYDLLKEGITIFVSTAYLDEAERCTRIGLMHQGKLLIQDVPNHVKQALGLPMFQIWVTDVRRAKAFVQERQGIKRANIYGDSLHVTVARKEVVNQLIQDLQAQGFTINGQREILPSLEDVFISMVAEK</sequence>
<dbReference type="HOGENOM" id="CLU_000604_1_2_0"/>
<dbReference type="PANTHER" id="PTHR43038">
    <property type="entry name" value="ATP-BINDING CASSETTE, SUB-FAMILY H, MEMBER 1"/>
    <property type="match status" value="1"/>
</dbReference>
<protein>
    <submittedName>
        <fullName evidence="5">ABC transporter-related protein</fullName>
    </submittedName>
</protein>
<accession>A0A081C6V6</accession>
<evidence type="ECO:0000256" key="1">
    <source>
        <dbReference type="ARBA" id="ARBA00022448"/>
    </source>
</evidence>
<dbReference type="Pfam" id="PF00005">
    <property type="entry name" value="ABC_tran"/>
    <property type="match status" value="1"/>
</dbReference>
<dbReference type="InterPro" id="IPR017871">
    <property type="entry name" value="ABC_transporter-like_CS"/>
</dbReference>
<dbReference type="Gene3D" id="3.40.50.300">
    <property type="entry name" value="P-loop containing nucleotide triphosphate hydrolases"/>
    <property type="match status" value="1"/>
</dbReference>
<dbReference type="Pfam" id="PF13732">
    <property type="entry name" value="DrrA1-3_C"/>
    <property type="match status" value="1"/>
</dbReference>
<dbReference type="GO" id="GO:0016887">
    <property type="term" value="F:ATP hydrolysis activity"/>
    <property type="evidence" value="ECO:0007669"/>
    <property type="project" value="InterPro"/>
</dbReference>
<keyword evidence="3" id="KW-0067">ATP-binding</keyword>
<feature type="domain" description="ABC transporter" evidence="4">
    <location>
        <begin position="10"/>
        <end position="239"/>
    </location>
</feature>
<dbReference type="eggNOG" id="COG1131">
    <property type="taxonomic scope" value="Bacteria"/>
</dbReference>
<proteinExistence type="predicted"/>
<dbReference type="AlphaFoldDB" id="A0A081C6V6"/>
<dbReference type="InterPro" id="IPR027417">
    <property type="entry name" value="P-loop_NTPase"/>
</dbReference>
<dbReference type="PROSITE" id="PS50893">
    <property type="entry name" value="ABC_TRANSPORTER_2"/>
    <property type="match status" value="1"/>
</dbReference>
<evidence type="ECO:0000313" key="5">
    <source>
        <dbReference type="EMBL" id="GAK60311.1"/>
    </source>
</evidence>
<dbReference type="InterPro" id="IPR003439">
    <property type="entry name" value="ABC_transporter-like_ATP-bd"/>
</dbReference>
<evidence type="ECO:0000256" key="3">
    <source>
        <dbReference type="ARBA" id="ARBA00022840"/>
    </source>
</evidence>
<keyword evidence="2" id="KW-0547">Nucleotide-binding</keyword>
<dbReference type="STRING" id="1499967.U27_00202"/>
<evidence type="ECO:0000259" key="4">
    <source>
        <dbReference type="PROSITE" id="PS50893"/>
    </source>
</evidence>
<evidence type="ECO:0000313" key="6">
    <source>
        <dbReference type="Proteomes" id="UP000030661"/>
    </source>
</evidence>
<dbReference type="InterPro" id="IPR003593">
    <property type="entry name" value="AAA+_ATPase"/>
</dbReference>
<keyword evidence="6" id="KW-1185">Reference proteome</keyword>
<dbReference type="EMBL" id="DF820472">
    <property type="protein sequence ID" value="GAK60311.1"/>
    <property type="molecule type" value="Genomic_DNA"/>
</dbReference>
<keyword evidence="1" id="KW-0813">Transport</keyword>
<organism evidence="5">
    <name type="scientific">Vecturithrix granuli</name>
    <dbReference type="NCBI Taxonomy" id="1499967"/>
    <lineage>
        <taxon>Bacteria</taxon>
        <taxon>Candidatus Moduliflexota</taxon>
        <taxon>Candidatus Vecturitrichia</taxon>
        <taxon>Candidatus Vecturitrichales</taxon>
        <taxon>Candidatus Vecturitrichaceae</taxon>
        <taxon>Candidatus Vecturithrix</taxon>
    </lineage>
</organism>
<evidence type="ECO:0000256" key="2">
    <source>
        <dbReference type="ARBA" id="ARBA00022741"/>
    </source>
</evidence>
<dbReference type="InterPro" id="IPR025302">
    <property type="entry name" value="DrrA1/2-like_C"/>
</dbReference>
<dbReference type="PROSITE" id="PS00211">
    <property type="entry name" value="ABC_TRANSPORTER_1"/>
    <property type="match status" value="1"/>
</dbReference>
<name>A0A081C6V6_VECG1</name>